<dbReference type="Pfam" id="PF05368">
    <property type="entry name" value="NmrA"/>
    <property type="match status" value="2"/>
</dbReference>
<evidence type="ECO:0000256" key="1">
    <source>
        <dbReference type="ARBA" id="ARBA00022857"/>
    </source>
</evidence>
<dbReference type="InterPro" id="IPR000534">
    <property type="entry name" value="Semialdehyde_DH_NAD-bd"/>
</dbReference>
<keyword evidence="1" id="KW-0521">NADP</keyword>
<sequence length="375" mass="41091">ALLVKPLPSFSLVVANIGAVDALTRGLAVDLAPVRVNVVSPGIVKTEFIDLAPEMREKMYEDAERKLLVKHVADPDEIAEAYLFLMKCGYITGQRIEVDGGGNAPSIIMEKLSVLIIGATGRTGSSITDALLKHPNFHVIALVRPSSASKPAIAALQKRGVEIRVADLDPSAQEQLVEALRGADVVICAILGREIAPQYALIDAVKKAGVKRFVPNDWSPACTRGIRQLHDEGPTLTLILAKSSAPVMSKAAMIDRRDIGEFVARILVDERTLNRYVFCYGEEVTQSEIHALAERVSGTKVDAVRVSKEETVEQLETAQGLVRMMLEYKHSGWIRGDNTIENAKKEEYGSALDARELYPDLITRTLEAYAKEFYL</sequence>
<feature type="non-terminal residue" evidence="4">
    <location>
        <position position="1"/>
    </location>
</feature>
<evidence type="ECO:0000259" key="3">
    <source>
        <dbReference type="SMART" id="SM00859"/>
    </source>
</evidence>
<dbReference type="EMBL" id="SGPK01001139">
    <property type="protein sequence ID" value="THG94215.1"/>
    <property type="molecule type" value="Genomic_DNA"/>
</dbReference>
<dbReference type="InterPro" id="IPR002347">
    <property type="entry name" value="SDR_fam"/>
</dbReference>
<dbReference type="PRINTS" id="PR00081">
    <property type="entry name" value="GDHRDH"/>
</dbReference>
<keyword evidence="2" id="KW-0560">Oxidoreductase</keyword>
<dbReference type="InterPro" id="IPR051609">
    <property type="entry name" value="NmrA/Isoflavone_reductase-like"/>
</dbReference>
<dbReference type="AlphaFoldDB" id="A0A4S4K8M9"/>
<gene>
    <name evidence="4" type="ORF">EW145_g8186</name>
</gene>
<dbReference type="GO" id="GO:0051287">
    <property type="term" value="F:NAD binding"/>
    <property type="evidence" value="ECO:0007669"/>
    <property type="project" value="InterPro"/>
</dbReference>
<proteinExistence type="predicted"/>
<dbReference type="SUPFAM" id="SSF51735">
    <property type="entry name" value="NAD(P)-binding Rossmann-fold domains"/>
    <property type="match status" value="2"/>
</dbReference>
<evidence type="ECO:0000313" key="4">
    <source>
        <dbReference type="EMBL" id="THG94215.1"/>
    </source>
</evidence>
<dbReference type="Gene3D" id="3.40.50.720">
    <property type="entry name" value="NAD(P)-binding Rossmann-like Domain"/>
    <property type="match status" value="2"/>
</dbReference>
<evidence type="ECO:0000313" key="5">
    <source>
        <dbReference type="Proteomes" id="UP000308199"/>
    </source>
</evidence>
<dbReference type="InterPro" id="IPR008030">
    <property type="entry name" value="NmrA-like"/>
</dbReference>
<comment type="caution">
    <text evidence="4">The sequence shown here is derived from an EMBL/GenBank/DDBJ whole genome shotgun (WGS) entry which is preliminary data.</text>
</comment>
<reference evidence="4 5" key="1">
    <citation type="submission" date="2019-02" db="EMBL/GenBank/DDBJ databases">
        <title>Genome sequencing of the rare red list fungi Phellinidium pouzarii.</title>
        <authorList>
            <person name="Buettner E."/>
            <person name="Kellner H."/>
        </authorList>
    </citation>
    <scope>NUCLEOTIDE SEQUENCE [LARGE SCALE GENOMIC DNA]</scope>
    <source>
        <strain evidence="4 5">DSM 108285</strain>
    </source>
</reference>
<name>A0A4S4K8M9_9AGAM</name>
<dbReference type="Pfam" id="PF13561">
    <property type="entry name" value="adh_short_C2"/>
    <property type="match status" value="1"/>
</dbReference>
<dbReference type="GO" id="GO:0016620">
    <property type="term" value="F:oxidoreductase activity, acting on the aldehyde or oxo group of donors, NAD or NADP as acceptor"/>
    <property type="evidence" value="ECO:0007669"/>
    <property type="project" value="InterPro"/>
</dbReference>
<dbReference type="InterPro" id="IPR036291">
    <property type="entry name" value="NAD(P)-bd_dom_sf"/>
</dbReference>
<dbReference type="OrthoDB" id="9974981at2759"/>
<evidence type="ECO:0000256" key="2">
    <source>
        <dbReference type="ARBA" id="ARBA00023002"/>
    </source>
</evidence>
<dbReference type="PANTHER" id="PTHR47706">
    <property type="entry name" value="NMRA-LIKE FAMILY PROTEIN"/>
    <property type="match status" value="1"/>
</dbReference>
<feature type="domain" description="Semialdehyde dehydrogenase NAD-binding" evidence="3">
    <location>
        <begin position="113"/>
        <end position="226"/>
    </location>
</feature>
<organism evidence="4 5">
    <name type="scientific">Phellinidium pouzarii</name>
    <dbReference type="NCBI Taxonomy" id="167371"/>
    <lineage>
        <taxon>Eukaryota</taxon>
        <taxon>Fungi</taxon>
        <taxon>Dikarya</taxon>
        <taxon>Basidiomycota</taxon>
        <taxon>Agaricomycotina</taxon>
        <taxon>Agaricomycetes</taxon>
        <taxon>Hymenochaetales</taxon>
        <taxon>Hymenochaetaceae</taxon>
        <taxon>Phellinidium</taxon>
    </lineage>
</organism>
<accession>A0A4S4K8M9</accession>
<dbReference type="SMART" id="SM00859">
    <property type="entry name" value="Semialdhyde_dh"/>
    <property type="match status" value="1"/>
</dbReference>
<keyword evidence="5" id="KW-1185">Reference proteome</keyword>
<dbReference type="Proteomes" id="UP000308199">
    <property type="component" value="Unassembled WGS sequence"/>
</dbReference>
<dbReference type="CDD" id="cd05233">
    <property type="entry name" value="SDR_c"/>
    <property type="match status" value="1"/>
</dbReference>
<dbReference type="GO" id="GO:1901607">
    <property type="term" value="P:alpha-amino acid biosynthetic process"/>
    <property type="evidence" value="ECO:0007669"/>
    <property type="project" value="UniProtKB-ARBA"/>
</dbReference>
<dbReference type="PANTHER" id="PTHR47706:SF9">
    <property type="entry name" value="NMRA-LIKE DOMAIN-CONTAINING PROTEIN-RELATED"/>
    <property type="match status" value="1"/>
</dbReference>
<protein>
    <recommendedName>
        <fullName evidence="3">Semialdehyde dehydrogenase NAD-binding domain-containing protein</fullName>
    </recommendedName>
</protein>